<dbReference type="OrthoDB" id="9804759at2"/>
<comment type="caution">
    <text evidence="3">The sequence shown here is derived from an EMBL/GenBank/DDBJ whole genome shotgun (WGS) entry which is preliminary data.</text>
</comment>
<proteinExistence type="inferred from homology"/>
<dbReference type="PANTHER" id="PTHR12901:SF10">
    <property type="entry name" value="COENZYME Q-BINDING PROTEIN COQ10, MITOCHONDRIAL"/>
    <property type="match status" value="1"/>
</dbReference>
<evidence type="ECO:0000259" key="2">
    <source>
        <dbReference type="Pfam" id="PF03364"/>
    </source>
</evidence>
<dbReference type="FunCoup" id="A0A371RGV0">
    <property type="interactions" value="214"/>
</dbReference>
<dbReference type="InterPro" id="IPR005031">
    <property type="entry name" value="COQ10_START"/>
</dbReference>
<comment type="similarity">
    <text evidence="1">Belongs to the ribosome association toxin RatA family.</text>
</comment>
<evidence type="ECO:0000256" key="1">
    <source>
        <dbReference type="ARBA" id="ARBA00008918"/>
    </source>
</evidence>
<dbReference type="EMBL" id="QUQO01000001">
    <property type="protein sequence ID" value="RFB04680.1"/>
    <property type="molecule type" value="Genomic_DNA"/>
</dbReference>
<dbReference type="Gene3D" id="3.30.530.20">
    <property type="match status" value="1"/>
</dbReference>
<dbReference type="GO" id="GO:0048039">
    <property type="term" value="F:ubiquinone binding"/>
    <property type="evidence" value="ECO:0007669"/>
    <property type="project" value="InterPro"/>
</dbReference>
<dbReference type="InParanoid" id="A0A371RGV0"/>
<dbReference type="GO" id="GO:0045333">
    <property type="term" value="P:cellular respiration"/>
    <property type="evidence" value="ECO:0007669"/>
    <property type="project" value="InterPro"/>
</dbReference>
<evidence type="ECO:0000313" key="4">
    <source>
        <dbReference type="Proteomes" id="UP000264589"/>
    </source>
</evidence>
<name>A0A371RGV0_9PROT</name>
<accession>A0A371RGV0</accession>
<sequence>MPPMGSHQETTIVPFTPQQMFDLVADVEDYPRFIPWIEALRVRNRDVEDGTGSLTADMVVKYKMFRESFRSEVTLDREAGTINVAYVKGPLKSLINEWRFEPHVEGCRIDFCIEFEFRNILMQTLATQLIDKAFMRLSGAFIDEAHRRFTPVIIEKRQETS</sequence>
<gene>
    <name evidence="3" type="ORF">DX908_04945</name>
</gene>
<organism evidence="3 4">
    <name type="scientific">Parvularcula marina</name>
    <dbReference type="NCBI Taxonomy" id="2292771"/>
    <lineage>
        <taxon>Bacteria</taxon>
        <taxon>Pseudomonadati</taxon>
        <taxon>Pseudomonadota</taxon>
        <taxon>Alphaproteobacteria</taxon>
        <taxon>Parvularculales</taxon>
        <taxon>Parvularculaceae</taxon>
        <taxon>Parvularcula</taxon>
    </lineage>
</organism>
<dbReference type="InterPro" id="IPR044996">
    <property type="entry name" value="COQ10-like"/>
</dbReference>
<protein>
    <submittedName>
        <fullName evidence="3">Type II toxin-antitoxin system RatA family toxin</fullName>
    </submittedName>
</protein>
<dbReference type="InterPro" id="IPR023393">
    <property type="entry name" value="START-like_dom_sf"/>
</dbReference>
<dbReference type="SUPFAM" id="SSF55961">
    <property type="entry name" value="Bet v1-like"/>
    <property type="match status" value="1"/>
</dbReference>
<keyword evidence="4" id="KW-1185">Reference proteome</keyword>
<reference evidence="3 4" key="1">
    <citation type="submission" date="2018-08" db="EMBL/GenBank/DDBJ databases">
        <title>Parvularcula sp. SM1705, isolated from surface water of the South Sea China.</title>
        <authorList>
            <person name="Sun L."/>
        </authorList>
    </citation>
    <scope>NUCLEOTIDE SEQUENCE [LARGE SCALE GENOMIC DNA]</scope>
    <source>
        <strain evidence="3 4">SM1705</strain>
    </source>
</reference>
<dbReference type="Proteomes" id="UP000264589">
    <property type="component" value="Unassembled WGS sequence"/>
</dbReference>
<evidence type="ECO:0000313" key="3">
    <source>
        <dbReference type="EMBL" id="RFB04680.1"/>
    </source>
</evidence>
<dbReference type="Pfam" id="PF03364">
    <property type="entry name" value="Polyketide_cyc"/>
    <property type="match status" value="1"/>
</dbReference>
<feature type="domain" description="Coenzyme Q-binding protein COQ10 START" evidence="2">
    <location>
        <begin position="13"/>
        <end position="141"/>
    </location>
</feature>
<dbReference type="AlphaFoldDB" id="A0A371RGV0"/>
<dbReference type="PANTHER" id="PTHR12901">
    <property type="entry name" value="SPERM PROTEIN HOMOLOG"/>
    <property type="match status" value="1"/>
</dbReference>
<dbReference type="CDD" id="cd07813">
    <property type="entry name" value="COQ10p_like"/>
    <property type="match status" value="1"/>
</dbReference>